<keyword evidence="1" id="KW-0472">Membrane</keyword>
<evidence type="ECO:0000256" key="1">
    <source>
        <dbReference type="SAM" id="Phobius"/>
    </source>
</evidence>
<sequence>MHSQPGPSKRSVPLWLIASTAVAFLAVIVVIAVKTQGFGAANSNERMAQQRCETDVRAQLASPSTANLSEVKATASELDPDSRDLFSLIGNDSLKGVDHARITVWNVSGMVDAQTEVGTLMHDPFTCRAYFVDGALADTLVLFDHPH</sequence>
<organism evidence="2 3">
    <name type="scientific">Mycobacterium dioxanotrophicus</name>
    <dbReference type="NCBI Taxonomy" id="482462"/>
    <lineage>
        <taxon>Bacteria</taxon>
        <taxon>Bacillati</taxon>
        <taxon>Actinomycetota</taxon>
        <taxon>Actinomycetes</taxon>
        <taxon>Mycobacteriales</taxon>
        <taxon>Mycobacteriaceae</taxon>
        <taxon>Mycobacterium</taxon>
    </lineage>
</organism>
<evidence type="ECO:0000313" key="2">
    <source>
        <dbReference type="EMBL" id="ART70620.1"/>
    </source>
</evidence>
<gene>
    <name evidence="2" type="ORF">BTO20_20620</name>
</gene>
<keyword evidence="1" id="KW-1133">Transmembrane helix</keyword>
<protein>
    <submittedName>
        <fullName evidence="2">Uncharacterized protein</fullName>
    </submittedName>
</protein>
<dbReference type="EMBL" id="CP020809">
    <property type="protein sequence ID" value="ART70620.1"/>
    <property type="molecule type" value="Genomic_DNA"/>
</dbReference>
<evidence type="ECO:0000313" key="3">
    <source>
        <dbReference type="Proteomes" id="UP000195331"/>
    </source>
</evidence>
<feature type="transmembrane region" description="Helical" evidence="1">
    <location>
        <begin position="12"/>
        <end position="33"/>
    </location>
</feature>
<dbReference type="Proteomes" id="UP000195331">
    <property type="component" value="Chromosome"/>
</dbReference>
<keyword evidence="1" id="KW-0812">Transmembrane</keyword>
<proteinExistence type="predicted"/>
<keyword evidence="3" id="KW-1185">Reference proteome</keyword>
<reference evidence="2 3" key="1">
    <citation type="submission" date="2017-04" db="EMBL/GenBank/DDBJ databases">
        <title>Whole Genome Sequence of 1,4-Dioxane Degrading Bacterium Mycobacterium dioxanotrophicus PH-06.</title>
        <authorList>
            <person name="He Y."/>
        </authorList>
    </citation>
    <scope>NUCLEOTIDE SEQUENCE [LARGE SCALE GENOMIC DNA]</scope>
    <source>
        <strain evidence="2 3">PH-06</strain>
    </source>
</reference>
<dbReference type="AlphaFoldDB" id="A0A1Y0C5Y2"/>
<dbReference type="KEGG" id="mdx:BTO20_20620"/>
<accession>A0A1Y0C5Y2</accession>
<name>A0A1Y0C5Y2_9MYCO</name>